<comment type="similarity">
    <text evidence="1 2">Belongs to the DTD family.</text>
</comment>
<dbReference type="EMBL" id="BIFQ01000001">
    <property type="protein sequence ID" value="GCE05188.1"/>
    <property type="molecule type" value="Genomic_DNA"/>
</dbReference>
<evidence type="ECO:0000256" key="1">
    <source>
        <dbReference type="ARBA" id="ARBA00009673"/>
    </source>
</evidence>
<comment type="function">
    <text evidence="2">An aminoacyl-tRNA editing enzyme that deacylates mischarged D-aminoacyl-tRNAs. Also deacylates mischarged glycyl-tRNA(Ala), protecting cells against glycine mischarging by AlaRS. Acts via tRNA-based rather than protein-based catalysis; rejects L-amino acids rather than detecting D-amino acids in the active site. By recycling D-aminoacyl-tRNA to D-amino acids and free tRNA molecules, this enzyme counteracts the toxicity associated with the formation of D-aminoacyl-tRNA entities in vivo and helps enforce protein L-homochirality.</text>
</comment>
<dbReference type="GO" id="GO:0043908">
    <property type="term" value="F:Ser(Gly)-tRNA(Ala) hydrolase activity"/>
    <property type="evidence" value="ECO:0007669"/>
    <property type="project" value="UniProtKB-UniRule"/>
</dbReference>
<accession>A0A401ZEQ7</accession>
<dbReference type="EC" id="3.1.1.96" evidence="2"/>
<dbReference type="Pfam" id="PF02580">
    <property type="entry name" value="Tyr_Deacylase"/>
    <property type="match status" value="1"/>
</dbReference>
<comment type="domain">
    <text evidence="2">A Gly-cisPro motif from one monomer fits into the active site of the other monomer to allow specific chiral rejection of L-amino acids.</text>
</comment>
<feature type="short sequence motif" description="Gly-cisPro motif, important for rejection of L-amino acids" evidence="2">
    <location>
        <begin position="137"/>
        <end position="138"/>
    </location>
</feature>
<dbReference type="GO" id="GO:0051500">
    <property type="term" value="F:D-tyrosyl-tRNA(Tyr) deacylase activity"/>
    <property type="evidence" value="ECO:0007669"/>
    <property type="project" value="TreeGrafter"/>
</dbReference>
<dbReference type="OrthoDB" id="9801395at2"/>
<dbReference type="EC" id="3.1.1.-" evidence="2"/>
<dbReference type="Gene3D" id="3.50.80.10">
    <property type="entry name" value="D-tyrosyl-tRNA(Tyr) deacylase"/>
    <property type="match status" value="1"/>
</dbReference>
<dbReference type="SUPFAM" id="SSF69500">
    <property type="entry name" value="DTD-like"/>
    <property type="match status" value="1"/>
</dbReference>
<evidence type="ECO:0000256" key="2">
    <source>
        <dbReference type="HAMAP-Rule" id="MF_00518"/>
    </source>
</evidence>
<keyword evidence="4" id="KW-1185">Reference proteome</keyword>
<sequence>MRAVVQRVKQASVSVESQIVGAIEQGFLVLLGIGHEDGEVQVAQMTEKLVHLRVFEDAEGKMNRSLLDVQGSILVVSQFTLYADIRKGRRPSFTAAAPPALAEPLVERFKTALTSHGLRVQGGVFGADMDVSLINSGPVTIIMDSDHLSR</sequence>
<dbReference type="NCBIfam" id="TIGR00256">
    <property type="entry name" value="D-aminoacyl-tRNA deacylase"/>
    <property type="match status" value="1"/>
</dbReference>
<dbReference type="GO" id="GO:0005737">
    <property type="term" value="C:cytoplasm"/>
    <property type="evidence" value="ECO:0007669"/>
    <property type="project" value="UniProtKB-SubCell"/>
</dbReference>
<dbReference type="AlphaFoldDB" id="A0A401ZEQ7"/>
<dbReference type="GO" id="GO:0106026">
    <property type="term" value="F:Gly-tRNA(Ala) deacylase activity"/>
    <property type="evidence" value="ECO:0007669"/>
    <property type="project" value="UniProtKB-UniRule"/>
</dbReference>
<dbReference type="HAMAP" id="MF_00518">
    <property type="entry name" value="Deacylase_Dtd"/>
    <property type="match status" value="1"/>
</dbReference>
<evidence type="ECO:0000313" key="4">
    <source>
        <dbReference type="Proteomes" id="UP000287224"/>
    </source>
</evidence>
<dbReference type="PANTHER" id="PTHR10472">
    <property type="entry name" value="D-TYROSYL-TRNA TYR DEACYLASE"/>
    <property type="match status" value="1"/>
</dbReference>
<dbReference type="PANTHER" id="PTHR10472:SF5">
    <property type="entry name" value="D-AMINOACYL-TRNA DEACYLASE 1"/>
    <property type="match status" value="1"/>
</dbReference>
<dbReference type="Proteomes" id="UP000287224">
    <property type="component" value="Unassembled WGS sequence"/>
</dbReference>
<keyword evidence="2" id="KW-0694">RNA-binding</keyword>
<evidence type="ECO:0000313" key="3">
    <source>
        <dbReference type="EMBL" id="GCE05188.1"/>
    </source>
</evidence>
<reference evidence="4" key="1">
    <citation type="submission" date="2018-12" db="EMBL/GenBank/DDBJ databases">
        <title>Tengunoibacter tsumagoiensis gen. nov., sp. nov., Dictyobacter kobayashii sp. nov., D. alpinus sp. nov., and D. joshuensis sp. nov. and description of Dictyobacteraceae fam. nov. within the order Ktedonobacterales isolated from Tengu-no-mugimeshi.</title>
        <authorList>
            <person name="Wang C.M."/>
            <person name="Zheng Y."/>
            <person name="Sakai Y."/>
            <person name="Toyoda A."/>
            <person name="Minakuchi Y."/>
            <person name="Abe K."/>
            <person name="Yokota A."/>
            <person name="Yabe S."/>
        </authorList>
    </citation>
    <scope>NUCLEOTIDE SEQUENCE [LARGE SCALE GENOMIC DNA]</scope>
    <source>
        <strain evidence="4">S-27</strain>
    </source>
</reference>
<name>A0A401ZEQ7_9CHLR</name>
<keyword evidence="2" id="KW-0963">Cytoplasm</keyword>
<organism evidence="3 4">
    <name type="scientific">Dictyobacter aurantiacus</name>
    <dbReference type="NCBI Taxonomy" id="1936993"/>
    <lineage>
        <taxon>Bacteria</taxon>
        <taxon>Bacillati</taxon>
        <taxon>Chloroflexota</taxon>
        <taxon>Ktedonobacteria</taxon>
        <taxon>Ktedonobacterales</taxon>
        <taxon>Dictyobacteraceae</taxon>
        <taxon>Dictyobacter</taxon>
    </lineage>
</organism>
<dbReference type="RefSeq" id="WP_126596261.1">
    <property type="nucleotide sequence ID" value="NZ_BIFQ01000001.1"/>
</dbReference>
<keyword evidence="2" id="KW-0820">tRNA-binding</keyword>
<comment type="caution">
    <text evidence="3">The sequence shown here is derived from an EMBL/GenBank/DDBJ whole genome shotgun (WGS) entry which is preliminary data.</text>
</comment>
<dbReference type="GO" id="GO:0000049">
    <property type="term" value="F:tRNA binding"/>
    <property type="evidence" value="ECO:0007669"/>
    <property type="project" value="UniProtKB-UniRule"/>
</dbReference>
<proteinExistence type="inferred from homology"/>
<comment type="catalytic activity">
    <reaction evidence="2">
        <text>glycyl-tRNA(Ala) + H2O = tRNA(Ala) + glycine + H(+)</text>
        <dbReference type="Rhea" id="RHEA:53744"/>
        <dbReference type="Rhea" id="RHEA-COMP:9657"/>
        <dbReference type="Rhea" id="RHEA-COMP:13640"/>
        <dbReference type="ChEBI" id="CHEBI:15377"/>
        <dbReference type="ChEBI" id="CHEBI:15378"/>
        <dbReference type="ChEBI" id="CHEBI:57305"/>
        <dbReference type="ChEBI" id="CHEBI:78442"/>
        <dbReference type="ChEBI" id="CHEBI:78522"/>
    </reaction>
</comment>
<gene>
    <name evidence="2 3" type="primary">dtd</name>
    <name evidence="3" type="ORF">KDAU_25170</name>
</gene>
<dbReference type="FunFam" id="3.50.80.10:FF:000001">
    <property type="entry name" value="D-aminoacyl-tRNA deacylase"/>
    <property type="match status" value="1"/>
</dbReference>
<dbReference type="GO" id="GO:0019478">
    <property type="term" value="P:D-amino acid catabolic process"/>
    <property type="evidence" value="ECO:0007669"/>
    <property type="project" value="UniProtKB-UniRule"/>
</dbReference>
<keyword evidence="2" id="KW-0378">Hydrolase</keyword>
<dbReference type="InterPro" id="IPR003732">
    <property type="entry name" value="Daa-tRNA_deacyls_DTD"/>
</dbReference>
<comment type="subcellular location">
    <subcellularLocation>
        <location evidence="2">Cytoplasm</location>
    </subcellularLocation>
</comment>
<dbReference type="InterPro" id="IPR023509">
    <property type="entry name" value="DTD-like_sf"/>
</dbReference>
<comment type="catalytic activity">
    <reaction evidence="2">
        <text>a D-aminoacyl-tRNA + H2O = a tRNA + a D-alpha-amino acid + H(+)</text>
        <dbReference type="Rhea" id="RHEA:13953"/>
        <dbReference type="Rhea" id="RHEA-COMP:10123"/>
        <dbReference type="Rhea" id="RHEA-COMP:10124"/>
        <dbReference type="ChEBI" id="CHEBI:15377"/>
        <dbReference type="ChEBI" id="CHEBI:15378"/>
        <dbReference type="ChEBI" id="CHEBI:59871"/>
        <dbReference type="ChEBI" id="CHEBI:78442"/>
        <dbReference type="ChEBI" id="CHEBI:79333"/>
        <dbReference type="EC" id="3.1.1.96"/>
    </reaction>
</comment>
<comment type="subunit">
    <text evidence="2">Homodimer.</text>
</comment>
<protein>
    <recommendedName>
        <fullName evidence="2">D-aminoacyl-tRNA deacylase</fullName>
        <shortName evidence="2">DTD</shortName>
        <ecNumber evidence="2">3.1.1.96</ecNumber>
    </recommendedName>
    <alternativeName>
        <fullName evidence="2">Gly-tRNA(Ala) deacylase</fullName>
        <ecNumber evidence="2">3.1.1.-</ecNumber>
    </alternativeName>
</protein>